<evidence type="ECO:0000256" key="3">
    <source>
        <dbReference type="ARBA" id="ARBA00022801"/>
    </source>
</evidence>
<proteinExistence type="predicted"/>
<accession>W1J4E9</accession>
<dbReference type="STRING" id="1427518.XSR1_80102"/>
<dbReference type="SUPFAM" id="SSF56024">
    <property type="entry name" value="Phospholipase D/nuclease"/>
    <property type="match status" value="2"/>
</dbReference>
<dbReference type="PANTHER" id="PTHR18896:SF76">
    <property type="entry name" value="PHOSPHOLIPASE"/>
    <property type="match status" value="1"/>
</dbReference>
<dbReference type="AlphaFoldDB" id="W1J4E9"/>
<dbReference type="InterPro" id="IPR025202">
    <property type="entry name" value="PLD-like_dom"/>
</dbReference>
<evidence type="ECO:0000256" key="1">
    <source>
        <dbReference type="ARBA" id="ARBA00000798"/>
    </source>
</evidence>
<evidence type="ECO:0000256" key="4">
    <source>
        <dbReference type="ARBA" id="ARBA00023098"/>
    </source>
</evidence>
<comment type="catalytic activity">
    <reaction evidence="1">
        <text>a 1,2-diacyl-sn-glycero-3-phosphocholine + H2O = a 1,2-diacyl-sn-glycero-3-phosphate + choline + H(+)</text>
        <dbReference type="Rhea" id="RHEA:14445"/>
        <dbReference type="ChEBI" id="CHEBI:15354"/>
        <dbReference type="ChEBI" id="CHEBI:15377"/>
        <dbReference type="ChEBI" id="CHEBI:15378"/>
        <dbReference type="ChEBI" id="CHEBI:57643"/>
        <dbReference type="ChEBI" id="CHEBI:58608"/>
        <dbReference type="EC" id="3.1.4.4"/>
    </reaction>
</comment>
<dbReference type="Gene3D" id="3.30.870.10">
    <property type="entry name" value="Endonuclease Chain A"/>
    <property type="match status" value="2"/>
</dbReference>
<evidence type="ECO:0000313" key="8">
    <source>
        <dbReference type="Proteomes" id="UP000019202"/>
    </source>
</evidence>
<keyword evidence="4" id="KW-0443">Lipid metabolism</keyword>
<evidence type="ECO:0000256" key="5">
    <source>
        <dbReference type="SAM" id="MobiDB-lite"/>
    </source>
</evidence>
<dbReference type="SMART" id="SM00155">
    <property type="entry name" value="PLDc"/>
    <property type="match status" value="2"/>
</dbReference>
<dbReference type="GO" id="GO:0004630">
    <property type="term" value="F:phospholipase D activity"/>
    <property type="evidence" value="ECO:0007669"/>
    <property type="project" value="UniProtKB-EC"/>
</dbReference>
<dbReference type="InterPro" id="IPR015679">
    <property type="entry name" value="PLipase_D_fam"/>
</dbReference>
<name>W1J4E9_9GAMM</name>
<dbReference type="Pfam" id="PF13091">
    <property type="entry name" value="PLDc_2"/>
    <property type="match status" value="1"/>
</dbReference>
<dbReference type="RefSeq" id="WP_038242035.1">
    <property type="nucleotide sequence ID" value="NZ_CAWLWS010000143.1"/>
</dbReference>
<dbReference type="PANTHER" id="PTHR18896">
    <property type="entry name" value="PHOSPHOLIPASE D"/>
    <property type="match status" value="1"/>
</dbReference>
<keyword evidence="2" id="KW-0677">Repeat</keyword>
<evidence type="ECO:0000259" key="6">
    <source>
        <dbReference type="PROSITE" id="PS50035"/>
    </source>
</evidence>
<evidence type="ECO:0000256" key="2">
    <source>
        <dbReference type="ARBA" id="ARBA00022737"/>
    </source>
</evidence>
<organism evidence="7 8">
    <name type="scientific">Xenorhabdus szentirmaii DSM 16338</name>
    <dbReference type="NCBI Taxonomy" id="1427518"/>
    <lineage>
        <taxon>Bacteria</taxon>
        <taxon>Pseudomonadati</taxon>
        <taxon>Pseudomonadota</taxon>
        <taxon>Gammaproteobacteria</taxon>
        <taxon>Enterobacterales</taxon>
        <taxon>Morganellaceae</taxon>
        <taxon>Xenorhabdus</taxon>
    </lineage>
</organism>
<gene>
    <name evidence="7" type="ORF">XSR1_80102</name>
</gene>
<reference evidence="7" key="1">
    <citation type="submission" date="2013-11" db="EMBL/GenBank/DDBJ databases">
        <title>Draft genome sequence and annotation of the entomopathogenic bacteria, Xenorhabdus cabanillasi strain JM26 and Xenorhabdus szentirmai strain DSM 16338.</title>
        <authorList>
            <person name="Gualtieri M."/>
            <person name="Ogier J.C."/>
            <person name="Pages S."/>
            <person name="Givaudan A."/>
            <person name="Gaudriault S."/>
        </authorList>
    </citation>
    <scope>NUCLEOTIDE SEQUENCE [LARGE SCALE GENOMIC DNA]</scope>
    <source>
        <strain evidence="7">DSM 16338</strain>
    </source>
</reference>
<feature type="domain" description="PLD phosphodiesterase" evidence="6">
    <location>
        <begin position="500"/>
        <end position="527"/>
    </location>
</feature>
<protein>
    <submittedName>
        <fullName evidence="7">Phospholipase D/Transphosphatidylase</fullName>
    </submittedName>
</protein>
<keyword evidence="3" id="KW-0378">Hydrolase</keyword>
<dbReference type="PROSITE" id="PS50035">
    <property type="entry name" value="PLD"/>
    <property type="match status" value="1"/>
</dbReference>
<dbReference type="GO" id="GO:0009395">
    <property type="term" value="P:phospholipid catabolic process"/>
    <property type="evidence" value="ECO:0007669"/>
    <property type="project" value="TreeGrafter"/>
</dbReference>
<comment type="caution">
    <text evidence="7">The sequence shown here is derived from an EMBL/GenBank/DDBJ whole genome shotgun (WGS) entry which is preliminary data.</text>
</comment>
<dbReference type="EMBL" id="CBXF010000143">
    <property type="protein sequence ID" value="CDL85604.1"/>
    <property type="molecule type" value="Genomic_DNA"/>
</dbReference>
<feature type="region of interest" description="Disordered" evidence="5">
    <location>
        <begin position="563"/>
        <end position="584"/>
    </location>
</feature>
<dbReference type="OrthoDB" id="8828485at2"/>
<dbReference type="InterPro" id="IPR001736">
    <property type="entry name" value="PLipase_D/transphosphatidylase"/>
</dbReference>
<sequence>MSNYGNMNVFGPFIPKDKPPEMIEVIPGEYKRFKFTSPWIPDDNNTYYPMSGLGYAPLINGERAFRALANAIRNASESIEIISWGFQPSMYLERSPDNKTCLGELLEEKARQGVQVRILIWFAITGQLDPNFPGWGAQEKGSSYGKGGVINPSELVDNGVKLACETDGQYNYDKLWHYKVRKGQIPNIYIRSRDMPVIWSSRENLLSHPLFTTYNIKRDEGFLRAFFLKKYATHHQKMALIDYEYPQKALGFMMGHNLLSNYWDNDQHSSSLASYNTGRDGPVGWQDISGAVCGEILHDMNDNFAKAWTKHGEQGNDFELRRLVKNNREDYSLENTELLPWLNKFYGLSMRPALGKVCLTQPEYNQFDILKAYMEGIIQARKYIYIENQYFRMIDIANQIKQVAAQRHALITELGGDTIKPIYLFVVTNSTDDIEGPSNRAGSFQTFRMLEVLGRADLMPVYTAKQRGVPEDEIEEEKVPGLETVICTLVSLDSHEKKWSPVYVHSKLMMIDDQLMIQGSANINLRSMAFDSETAVVLQDTDVTQIIPPMRRHLWGLHAQIKEMDKKSQPSQEQKEEEESKDEIEREFKRWKGIIGINKERKKKQNKPISPLIEFIDRSEDVKNLD</sequence>
<evidence type="ECO:0000313" key="7">
    <source>
        <dbReference type="EMBL" id="CDL85604.1"/>
    </source>
</evidence>
<dbReference type="Proteomes" id="UP000019202">
    <property type="component" value="Unassembled WGS sequence"/>
</dbReference>
<keyword evidence="8" id="KW-1185">Reference proteome</keyword>